<reference evidence="2 3" key="1">
    <citation type="submission" date="2009-01" db="EMBL/GenBank/DDBJ databases">
        <authorList>
            <person name="Qin X."/>
            <person name="Bachman B."/>
            <person name="Battles P."/>
            <person name="Bell A."/>
            <person name="Bess C."/>
            <person name="Bickham C."/>
            <person name="Chaboub L."/>
            <person name="Chen D."/>
            <person name="Coyle M."/>
            <person name="Deiros D.R."/>
            <person name="Dinh H."/>
            <person name="Forbes L."/>
            <person name="Fowler G."/>
            <person name="Francisco L."/>
            <person name="Fu Q."/>
            <person name="Gubbala S."/>
            <person name="Hale W."/>
            <person name="Han Y."/>
            <person name="Hemphill L."/>
            <person name="Highlander S.K."/>
            <person name="Hirani K."/>
            <person name="Hogues M."/>
            <person name="Jackson L."/>
            <person name="Jakkamsetti A."/>
            <person name="Javaid M."/>
            <person name="Jiang H."/>
            <person name="Korchina V."/>
            <person name="Kovar C."/>
            <person name="Lara F."/>
            <person name="Lee S."/>
            <person name="Mata R."/>
            <person name="Mathew T."/>
            <person name="Moen C."/>
            <person name="Morales K."/>
            <person name="Munidasa M."/>
            <person name="Nazareth L."/>
            <person name="Ngo R."/>
            <person name="Nguyen L."/>
            <person name="Okwuonu G."/>
            <person name="Ongeri F."/>
            <person name="Patil S."/>
            <person name="Petrosino J."/>
            <person name="Pham C."/>
            <person name="Pham P."/>
            <person name="Pu L.-L."/>
            <person name="Puazo M."/>
            <person name="Raj R."/>
            <person name="Reid J."/>
            <person name="Rouhana J."/>
            <person name="Saada N."/>
            <person name="Shang Y."/>
            <person name="Simmons D."/>
            <person name="Thornton R."/>
            <person name="Warren J."/>
            <person name="Weissenberger G."/>
            <person name="Zhang J."/>
            <person name="Zhang L."/>
            <person name="Zhou C."/>
            <person name="Zhu D."/>
            <person name="Muzny D."/>
            <person name="Worley K."/>
            <person name="Gibbs R."/>
        </authorList>
    </citation>
    <scope>NUCLEOTIDE SEQUENCE [LARGE SCALE GENOMIC DNA]</scope>
    <source>
        <strain evidence="2 3">ATCC 33300</strain>
    </source>
</reference>
<dbReference type="GO" id="GO:0016787">
    <property type="term" value="F:hydrolase activity"/>
    <property type="evidence" value="ECO:0007669"/>
    <property type="project" value="InterPro"/>
</dbReference>
<dbReference type="Pfam" id="PF06439">
    <property type="entry name" value="3keto-disac_hyd"/>
    <property type="match status" value="2"/>
</dbReference>
<dbReference type="Proteomes" id="UP000006241">
    <property type="component" value="Unassembled WGS sequence"/>
</dbReference>
<dbReference type="InterPro" id="IPR010496">
    <property type="entry name" value="AL/BT2_dom"/>
</dbReference>
<evidence type="ECO:0000259" key="1">
    <source>
        <dbReference type="Pfam" id="PF06439"/>
    </source>
</evidence>
<proteinExistence type="predicted"/>
<feature type="domain" description="3-keto-alpha-glucoside-1,2-lyase/3-keto-2-hydroxy-glucal hydratase" evidence="1">
    <location>
        <begin position="176"/>
        <end position="362"/>
    </location>
</feature>
<name>C2G2W1_SPHSI</name>
<protein>
    <recommendedName>
        <fullName evidence="1">3-keto-alpha-glucoside-1,2-lyase/3-keto-2-hydroxy-glucal hydratase domain-containing protein</fullName>
    </recommendedName>
</protein>
<dbReference type="HOGENOM" id="CLU_050017_0_0_10"/>
<sequence length="364" mass="40561">MRAGWQASKGELIFNGKGDNIATIKQYGDMEMLVDWKLDKDGKEGDAGVYLRGTPQVQIWDISRTNVGAQVGSGGLYNNQKNAKDPLVVADNPLGEWNTFKIKMVDDKVTVYLNGVLVTDNVPLENYWDRNQSLFPTEQIELQAHGTKVYYRDIFIKELPRKQVSELSAEEKSEGFDMLFDGTNLDKWIPSDGYGINEEGYLVVYPNAKFGGNLYTKDEYSDVVYRFEFKLTPGANNGVGLRAPVEGDAAYAGMEIQILDNDADVYKSLKPYQYHGSVYGVITAKRGALKPVGEWNTEEIRLQGNKIKVTVNGTVILEGDIAEASKNGTLDGKNHPGLQRKSGHIAFLGHGSEVFFRNIRVKKL</sequence>
<gene>
    <name evidence="2" type="ORF">HMPREF0765_3917</name>
</gene>
<accession>C2G2W1</accession>
<evidence type="ECO:0000313" key="3">
    <source>
        <dbReference type="Proteomes" id="UP000006241"/>
    </source>
</evidence>
<comment type="caution">
    <text evidence="2">The sequence shown here is derived from an EMBL/GenBank/DDBJ whole genome shotgun (WGS) entry which is preliminary data.</text>
</comment>
<dbReference type="RefSeq" id="WP_003002975.1">
    <property type="nucleotide sequence ID" value="NZ_GG668630.1"/>
</dbReference>
<feature type="domain" description="3-keto-alpha-glucoside-1,2-lyase/3-keto-2-hydroxy-glucal hydratase" evidence="1">
    <location>
        <begin position="5"/>
        <end position="157"/>
    </location>
</feature>
<evidence type="ECO:0000313" key="2">
    <source>
        <dbReference type="EMBL" id="EEI90330.1"/>
    </source>
</evidence>
<dbReference type="Gene3D" id="2.60.120.560">
    <property type="entry name" value="Exo-inulinase, domain 1"/>
    <property type="match status" value="2"/>
</dbReference>
<dbReference type="EMBL" id="ACHB01000091">
    <property type="protein sequence ID" value="EEI90330.1"/>
    <property type="molecule type" value="Genomic_DNA"/>
</dbReference>
<dbReference type="AlphaFoldDB" id="C2G2W1"/>
<organism evidence="2 3">
    <name type="scientific">Sphingobacterium spiritivorum ATCC 33300</name>
    <dbReference type="NCBI Taxonomy" id="525372"/>
    <lineage>
        <taxon>Bacteria</taxon>
        <taxon>Pseudomonadati</taxon>
        <taxon>Bacteroidota</taxon>
        <taxon>Sphingobacteriia</taxon>
        <taxon>Sphingobacteriales</taxon>
        <taxon>Sphingobacteriaceae</taxon>
        <taxon>Sphingobacterium</taxon>
    </lineage>
</organism>